<evidence type="ECO:0000256" key="7">
    <source>
        <dbReference type="SAM" id="Phobius"/>
    </source>
</evidence>
<dbReference type="RefSeq" id="WP_188159924.1">
    <property type="nucleotide sequence ID" value="NZ_BMGH01000001.1"/>
</dbReference>
<feature type="transmembrane region" description="Helical" evidence="7">
    <location>
        <begin position="532"/>
        <end position="551"/>
    </location>
</feature>
<keyword evidence="3 7" id="KW-0812">Transmembrane</keyword>
<reference evidence="8" key="2">
    <citation type="submission" date="2020-09" db="EMBL/GenBank/DDBJ databases">
        <authorList>
            <person name="Sun Q."/>
            <person name="Zhou Y."/>
        </authorList>
    </citation>
    <scope>NUCLEOTIDE SEQUENCE</scope>
    <source>
        <strain evidence="8">CGMCC 1.12921</strain>
    </source>
</reference>
<feature type="transmembrane region" description="Helical" evidence="7">
    <location>
        <begin position="377"/>
        <end position="395"/>
    </location>
</feature>
<feature type="transmembrane region" description="Helical" evidence="7">
    <location>
        <begin position="280"/>
        <end position="306"/>
    </location>
</feature>
<dbReference type="Pfam" id="PF00474">
    <property type="entry name" value="SSF"/>
    <property type="match status" value="1"/>
</dbReference>
<evidence type="ECO:0000313" key="8">
    <source>
        <dbReference type="EMBL" id="GGD00804.1"/>
    </source>
</evidence>
<feature type="transmembrane region" description="Helical" evidence="7">
    <location>
        <begin position="38"/>
        <end position="57"/>
    </location>
</feature>
<feature type="transmembrane region" description="Helical" evidence="7">
    <location>
        <begin position="479"/>
        <end position="500"/>
    </location>
</feature>
<feature type="transmembrane region" description="Helical" evidence="7">
    <location>
        <begin position="415"/>
        <end position="432"/>
    </location>
</feature>
<feature type="transmembrane region" description="Helical" evidence="7">
    <location>
        <begin position="184"/>
        <end position="206"/>
    </location>
</feature>
<dbReference type="EMBL" id="BMGH01000001">
    <property type="protein sequence ID" value="GGD00804.1"/>
    <property type="molecule type" value="Genomic_DNA"/>
</dbReference>
<dbReference type="CDD" id="cd10329">
    <property type="entry name" value="SLC5sbd_SGLT1-like"/>
    <property type="match status" value="1"/>
</dbReference>
<protein>
    <submittedName>
        <fullName evidence="8">Solute:sodium symporter (SSS) family transporter</fullName>
    </submittedName>
</protein>
<dbReference type="PROSITE" id="PS50283">
    <property type="entry name" value="NA_SOLUT_SYMP_3"/>
    <property type="match status" value="1"/>
</dbReference>
<feature type="transmembrane region" description="Helical" evidence="7">
    <location>
        <begin position="159"/>
        <end position="177"/>
    </location>
</feature>
<comment type="similarity">
    <text evidence="2 6">Belongs to the sodium:solute symporter (SSF) (TC 2.A.21) family.</text>
</comment>
<dbReference type="GO" id="GO:0005412">
    <property type="term" value="F:D-glucose:sodium symporter activity"/>
    <property type="evidence" value="ECO:0007669"/>
    <property type="project" value="TreeGrafter"/>
</dbReference>
<evidence type="ECO:0000256" key="1">
    <source>
        <dbReference type="ARBA" id="ARBA00004141"/>
    </source>
</evidence>
<dbReference type="PANTHER" id="PTHR11819:SF195">
    <property type="entry name" value="SODIUM_GLUCOSE COTRANSPORTER 4"/>
    <property type="match status" value="1"/>
</dbReference>
<feature type="transmembrane region" description="Helical" evidence="7">
    <location>
        <begin position="81"/>
        <end position="98"/>
    </location>
</feature>
<feature type="transmembrane region" description="Helical" evidence="7">
    <location>
        <begin position="241"/>
        <end position="259"/>
    </location>
</feature>
<accession>A0A8J2V670</accession>
<dbReference type="InterPro" id="IPR001734">
    <property type="entry name" value="Na/solute_symporter"/>
</dbReference>
<dbReference type="GO" id="GO:0005886">
    <property type="term" value="C:plasma membrane"/>
    <property type="evidence" value="ECO:0007669"/>
    <property type="project" value="TreeGrafter"/>
</dbReference>
<dbReference type="AlphaFoldDB" id="A0A8J2V670"/>
<keyword evidence="9" id="KW-1185">Reference proteome</keyword>
<keyword evidence="4 7" id="KW-1133">Transmembrane helix</keyword>
<evidence type="ECO:0000256" key="3">
    <source>
        <dbReference type="ARBA" id="ARBA00022692"/>
    </source>
</evidence>
<dbReference type="PANTHER" id="PTHR11819">
    <property type="entry name" value="SOLUTE CARRIER FAMILY 5"/>
    <property type="match status" value="1"/>
</dbReference>
<feature type="transmembrane region" description="Helical" evidence="7">
    <location>
        <begin position="119"/>
        <end position="139"/>
    </location>
</feature>
<gene>
    <name evidence="8" type="ORF">GCM10011342_07280</name>
</gene>
<name>A0A8J2V670_9PROT</name>
<keyword evidence="5 7" id="KW-0472">Membrane</keyword>
<evidence type="ECO:0000256" key="4">
    <source>
        <dbReference type="ARBA" id="ARBA00022989"/>
    </source>
</evidence>
<feature type="transmembrane region" description="Helical" evidence="7">
    <location>
        <begin position="336"/>
        <end position="365"/>
    </location>
</feature>
<dbReference type="Gene3D" id="1.20.1730.10">
    <property type="entry name" value="Sodium/glucose cotransporter"/>
    <property type="match status" value="1"/>
</dbReference>
<comment type="caution">
    <text evidence="8">The sequence shown here is derived from an EMBL/GenBank/DDBJ whole genome shotgun (WGS) entry which is preliminary data.</text>
</comment>
<sequence>MSFGTLDWAVLGLFMLALLGIVVWVARQKDDDTEDYFLAGRNATWLAIGASIFASNIGSEHLVGLASAGAQTGMAQAHWEFHSWIIIILAWVFVPFYWRTQIFTTPEFLEKRYSSETRTFFSFISLVAYVITKVSVTVYAGGIAIQEIFGIDTMFGVDFFWIAALSLIVITGAYTVIGGMKAVLWTSVLQTPVLLLGSIIILFAGLTQLGGGAGLFEGFAEMKRINGDNMHLFRPIDDPDFPWPAVVGGSVIIGLWYWCTDQYIVQRVLSARDMKQARQGAIFGGYLKLLPVFIFLVPGMIAYALAQKGMLDLSGGPDTAFPVMVREMLPVGIKGIVLGGAIAALMSSLASLFNSSATLFTVDFYQRMVKDKSKKHYLAVGRWATIVVTVLGVLWVPVLRSGLLGDNLYEALQRVQSLIAPAIVAVFFLGIFSNRITPAAGFWGLVAGFAAGMLGLFLQFVPAIAQSNVLFSWVANMNWLYYCCVLLAFTIVVMVLISLVTKARSDDDLDGLTYKSITPEQRAEVKASVSKWDYINSAIILGIIAAVYIAFW</sequence>
<proteinExistence type="inferred from homology"/>
<evidence type="ECO:0000256" key="2">
    <source>
        <dbReference type="ARBA" id="ARBA00006434"/>
    </source>
</evidence>
<organism evidence="8 9">
    <name type="scientific">Aquisalinus flavus</name>
    <dbReference type="NCBI Taxonomy" id="1526572"/>
    <lineage>
        <taxon>Bacteria</taxon>
        <taxon>Pseudomonadati</taxon>
        <taxon>Pseudomonadota</taxon>
        <taxon>Alphaproteobacteria</taxon>
        <taxon>Parvularculales</taxon>
        <taxon>Parvularculaceae</taxon>
        <taxon>Aquisalinus</taxon>
    </lineage>
</organism>
<evidence type="ECO:0000313" key="9">
    <source>
        <dbReference type="Proteomes" id="UP000613582"/>
    </source>
</evidence>
<feature type="transmembrane region" description="Helical" evidence="7">
    <location>
        <begin position="6"/>
        <end position="26"/>
    </location>
</feature>
<feature type="transmembrane region" description="Helical" evidence="7">
    <location>
        <begin position="439"/>
        <end position="459"/>
    </location>
</feature>
<dbReference type="InterPro" id="IPR038377">
    <property type="entry name" value="Na/Glc_symporter_sf"/>
</dbReference>
<dbReference type="Proteomes" id="UP000613582">
    <property type="component" value="Unassembled WGS sequence"/>
</dbReference>
<evidence type="ECO:0000256" key="5">
    <source>
        <dbReference type="ARBA" id="ARBA00023136"/>
    </source>
</evidence>
<comment type="subcellular location">
    <subcellularLocation>
        <location evidence="1">Membrane</location>
        <topology evidence="1">Multi-pass membrane protein</topology>
    </subcellularLocation>
</comment>
<dbReference type="NCBIfam" id="TIGR00813">
    <property type="entry name" value="sss"/>
    <property type="match status" value="1"/>
</dbReference>
<evidence type="ECO:0000256" key="6">
    <source>
        <dbReference type="RuleBase" id="RU362091"/>
    </source>
</evidence>
<reference evidence="8" key="1">
    <citation type="journal article" date="2014" name="Int. J. Syst. Evol. Microbiol.">
        <title>Complete genome sequence of Corynebacterium casei LMG S-19264T (=DSM 44701T), isolated from a smear-ripened cheese.</title>
        <authorList>
            <consortium name="US DOE Joint Genome Institute (JGI-PGF)"/>
            <person name="Walter F."/>
            <person name="Albersmeier A."/>
            <person name="Kalinowski J."/>
            <person name="Ruckert C."/>
        </authorList>
    </citation>
    <scope>NUCLEOTIDE SEQUENCE</scope>
    <source>
        <strain evidence="8">CGMCC 1.12921</strain>
    </source>
</reference>